<evidence type="ECO:0000256" key="6">
    <source>
        <dbReference type="PROSITE-ProRule" id="PRU01373"/>
    </source>
</evidence>
<dbReference type="EMBL" id="BIXY01000043">
    <property type="protein sequence ID" value="GCF09439.1"/>
    <property type="molecule type" value="Genomic_DNA"/>
</dbReference>
<dbReference type="UniPathway" id="UPA00219"/>
<dbReference type="GO" id="GO:0008360">
    <property type="term" value="P:regulation of cell shape"/>
    <property type="evidence" value="ECO:0007669"/>
    <property type="project" value="UniProtKB-UniRule"/>
</dbReference>
<reference evidence="9 10" key="1">
    <citation type="submission" date="2019-01" db="EMBL/GenBank/DDBJ databases">
        <title>Draft genome sequence of Dictyobacter sp. Uno17.</title>
        <authorList>
            <person name="Wang C.M."/>
            <person name="Zheng Y."/>
            <person name="Sakai Y."/>
            <person name="Abe K."/>
            <person name="Yokota A."/>
            <person name="Yabe S."/>
        </authorList>
    </citation>
    <scope>NUCLEOTIDE SEQUENCE [LARGE SCALE GENOMIC DNA]</scope>
    <source>
        <strain evidence="9 10">Uno17</strain>
    </source>
</reference>
<accession>A0A5A5TEK2</accession>
<gene>
    <name evidence="9" type="ORF">KDI_30030</name>
</gene>
<dbReference type="InterPro" id="IPR038063">
    <property type="entry name" value="Transpep_catalytic_dom"/>
</dbReference>
<comment type="caution">
    <text evidence="9">The sequence shown here is derived from an EMBL/GenBank/DDBJ whole genome shotgun (WGS) entry which is preliminary data.</text>
</comment>
<keyword evidence="7" id="KW-0472">Membrane</keyword>
<dbReference type="GO" id="GO:0018104">
    <property type="term" value="P:peptidoglycan-protein cross-linking"/>
    <property type="evidence" value="ECO:0007669"/>
    <property type="project" value="TreeGrafter"/>
</dbReference>
<evidence type="ECO:0000256" key="3">
    <source>
        <dbReference type="ARBA" id="ARBA00022960"/>
    </source>
</evidence>
<feature type="active site" description="Nucleophile" evidence="6">
    <location>
        <position position="158"/>
    </location>
</feature>
<feature type="active site" description="Proton donor/acceptor" evidence="6">
    <location>
        <position position="128"/>
    </location>
</feature>
<evidence type="ECO:0000256" key="4">
    <source>
        <dbReference type="ARBA" id="ARBA00022984"/>
    </source>
</evidence>
<comment type="pathway">
    <text evidence="1 6">Cell wall biogenesis; peptidoglycan biosynthesis.</text>
</comment>
<keyword evidence="5 6" id="KW-0961">Cell wall biogenesis/degradation</keyword>
<evidence type="ECO:0000313" key="9">
    <source>
        <dbReference type="EMBL" id="GCF09439.1"/>
    </source>
</evidence>
<dbReference type="AlphaFoldDB" id="A0A5A5TEK2"/>
<evidence type="ECO:0000313" key="10">
    <source>
        <dbReference type="Proteomes" id="UP000322530"/>
    </source>
</evidence>
<dbReference type="GO" id="GO:0071972">
    <property type="term" value="F:peptidoglycan L,D-transpeptidase activity"/>
    <property type="evidence" value="ECO:0007669"/>
    <property type="project" value="TreeGrafter"/>
</dbReference>
<dbReference type="InterPro" id="IPR005490">
    <property type="entry name" value="LD_TPept_cat_dom"/>
</dbReference>
<evidence type="ECO:0000259" key="8">
    <source>
        <dbReference type="PROSITE" id="PS52029"/>
    </source>
</evidence>
<evidence type="ECO:0000256" key="7">
    <source>
        <dbReference type="SAM" id="Phobius"/>
    </source>
</evidence>
<dbReference type="GO" id="GO:0005576">
    <property type="term" value="C:extracellular region"/>
    <property type="evidence" value="ECO:0007669"/>
    <property type="project" value="TreeGrafter"/>
</dbReference>
<organism evidence="9 10">
    <name type="scientific">Dictyobacter arantiisoli</name>
    <dbReference type="NCBI Taxonomy" id="2014874"/>
    <lineage>
        <taxon>Bacteria</taxon>
        <taxon>Bacillati</taxon>
        <taxon>Chloroflexota</taxon>
        <taxon>Ktedonobacteria</taxon>
        <taxon>Ktedonobacterales</taxon>
        <taxon>Dictyobacteraceae</taxon>
        <taxon>Dictyobacter</taxon>
    </lineage>
</organism>
<dbReference type="PANTHER" id="PTHR30582">
    <property type="entry name" value="L,D-TRANSPEPTIDASE"/>
    <property type="match status" value="1"/>
</dbReference>
<evidence type="ECO:0000256" key="1">
    <source>
        <dbReference type="ARBA" id="ARBA00004752"/>
    </source>
</evidence>
<dbReference type="PANTHER" id="PTHR30582:SF2">
    <property type="entry name" value="L,D-TRANSPEPTIDASE YCIB-RELATED"/>
    <property type="match status" value="1"/>
</dbReference>
<dbReference type="GO" id="GO:0071555">
    <property type="term" value="P:cell wall organization"/>
    <property type="evidence" value="ECO:0007669"/>
    <property type="project" value="UniProtKB-UniRule"/>
</dbReference>
<keyword evidence="3 6" id="KW-0133">Cell shape</keyword>
<dbReference type="Gene3D" id="2.40.440.10">
    <property type="entry name" value="L,D-transpeptidase catalytic domain-like"/>
    <property type="match status" value="1"/>
</dbReference>
<dbReference type="RefSeq" id="WP_172632134.1">
    <property type="nucleotide sequence ID" value="NZ_BIXY01000043.1"/>
</dbReference>
<dbReference type="GO" id="GO:0016740">
    <property type="term" value="F:transferase activity"/>
    <property type="evidence" value="ECO:0007669"/>
    <property type="project" value="UniProtKB-KW"/>
</dbReference>
<feature type="domain" description="L,D-TPase catalytic" evidence="8">
    <location>
        <begin position="47"/>
        <end position="182"/>
    </location>
</feature>
<keyword evidence="2" id="KW-0808">Transferase</keyword>
<proteinExistence type="predicted"/>
<evidence type="ECO:0000256" key="5">
    <source>
        <dbReference type="ARBA" id="ARBA00023316"/>
    </source>
</evidence>
<dbReference type="Pfam" id="PF03734">
    <property type="entry name" value="YkuD"/>
    <property type="match status" value="1"/>
</dbReference>
<dbReference type="PROSITE" id="PS52029">
    <property type="entry name" value="LD_TPASE"/>
    <property type="match status" value="1"/>
</dbReference>
<keyword evidence="7" id="KW-0812">Transmembrane</keyword>
<sequence length="183" mass="20798">MTKGYVVRIGWWSVLFIILLISWIWSPECTLAAHIADNSLEGSAQKKLIDVNLTQQKLTAFTDDQVAYTAYVMTGRPGLGTPTGTYHVFARESPTTFYSPWAPGTANWYPPTHINYALEWKVGGYYLHDSWWHSQYGPGTTGWHYDPMFGWQEGSHGCIAMALADARWLYQWAPIGTTVEIHY</sequence>
<protein>
    <recommendedName>
        <fullName evidence="8">L,D-TPase catalytic domain-containing protein</fullName>
    </recommendedName>
</protein>
<dbReference type="SUPFAM" id="SSF141523">
    <property type="entry name" value="L,D-transpeptidase catalytic domain-like"/>
    <property type="match status" value="1"/>
</dbReference>
<keyword evidence="4 6" id="KW-0573">Peptidoglycan synthesis</keyword>
<feature type="transmembrane region" description="Helical" evidence="7">
    <location>
        <begin position="5"/>
        <end position="25"/>
    </location>
</feature>
<dbReference type="Proteomes" id="UP000322530">
    <property type="component" value="Unassembled WGS sequence"/>
</dbReference>
<dbReference type="CDD" id="cd16913">
    <property type="entry name" value="YkuD_like"/>
    <property type="match status" value="1"/>
</dbReference>
<keyword evidence="10" id="KW-1185">Reference proteome</keyword>
<dbReference type="InterPro" id="IPR050979">
    <property type="entry name" value="LD-transpeptidase"/>
</dbReference>
<keyword evidence="7" id="KW-1133">Transmembrane helix</keyword>
<evidence type="ECO:0000256" key="2">
    <source>
        <dbReference type="ARBA" id="ARBA00022679"/>
    </source>
</evidence>
<name>A0A5A5TEK2_9CHLR</name>